<reference evidence="3 4" key="1">
    <citation type="submission" date="2020-02" db="EMBL/GenBank/DDBJ databases">
        <title>Whole-genome analyses of novel actinobacteria.</title>
        <authorList>
            <person name="Sahin N."/>
            <person name="Gencbay T."/>
        </authorList>
    </citation>
    <scope>NUCLEOTIDE SEQUENCE [LARGE SCALE GENOMIC DNA]</scope>
    <source>
        <strain evidence="3 4">HC44</strain>
    </source>
</reference>
<gene>
    <name evidence="3" type="ORF">G5C60_05150</name>
</gene>
<sequence length="63" mass="6572">MAILQGATKTWTKSSYSSPNSACVEVKSPTAAALAVRDSKAPEGPTLAFPAEAWSVFVTSVKE</sequence>
<dbReference type="EMBL" id="JAAKZY010000010">
    <property type="protein sequence ID" value="NGO07057.1"/>
    <property type="molecule type" value="Genomic_DNA"/>
</dbReference>
<dbReference type="RefSeq" id="WP_165254977.1">
    <property type="nucleotide sequence ID" value="NZ_JAAKZY010000010.1"/>
</dbReference>
<proteinExistence type="predicted"/>
<dbReference type="AlphaFoldDB" id="A0A6G4UZG3"/>
<feature type="region of interest" description="Disordered" evidence="1">
    <location>
        <begin position="1"/>
        <end position="20"/>
    </location>
</feature>
<evidence type="ECO:0000313" key="4">
    <source>
        <dbReference type="Proteomes" id="UP000472335"/>
    </source>
</evidence>
<evidence type="ECO:0000256" key="1">
    <source>
        <dbReference type="SAM" id="MobiDB-lite"/>
    </source>
</evidence>
<name>A0A6G4UZG3_9ACTN</name>
<comment type="caution">
    <text evidence="3">The sequence shown here is derived from an EMBL/GenBank/DDBJ whole genome shotgun (WGS) entry which is preliminary data.</text>
</comment>
<dbReference type="InterPro" id="IPR007278">
    <property type="entry name" value="DUF397"/>
</dbReference>
<feature type="domain" description="DUF397" evidence="2">
    <location>
        <begin position="10"/>
        <end position="62"/>
    </location>
</feature>
<dbReference type="Proteomes" id="UP000472335">
    <property type="component" value="Unassembled WGS sequence"/>
</dbReference>
<dbReference type="Pfam" id="PF04149">
    <property type="entry name" value="DUF397"/>
    <property type="match status" value="1"/>
</dbReference>
<evidence type="ECO:0000313" key="3">
    <source>
        <dbReference type="EMBL" id="NGO07057.1"/>
    </source>
</evidence>
<feature type="compositionally biased region" description="Polar residues" evidence="1">
    <location>
        <begin position="7"/>
        <end position="20"/>
    </location>
</feature>
<organism evidence="3 4">
    <name type="scientific">Streptomyces scabichelini</name>
    <dbReference type="NCBI Taxonomy" id="2711217"/>
    <lineage>
        <taxon>Bacteria</taxon>
        <taxon>Bacillati</taxon>
        <taxon>Actinomycetota</taxon>
        <taxon>Actinomycetes</taxon>
        <taxon>Kitasatosporales</taxon>
        <taxon>Streptomycetaceae</taxon>
        <taxon>Streptomyces</taxon>
    </lineage>
</organism>
<evidence type="ECO:0000259" key="2">
    <source>
        <dbReference type="Pfam" id="PF04149"/>
    </source>
</evidence>
<keyword evidence="4" id="KW-1185">Reference proteome</keyword>
<protein>
    <submittedName>
        <fullName evidence="3">DUF397 domain-containing protein</fullName>
    </submittedName>
</protein>
<accession>A0A6G4UZG3</accession>